<keyword evidence="2" id="KW-1185">Reference proteome</keyword>
<name>A0A8S4S8J1_9NEOP</name>
<gene>
    <name evidence="1" type="primary">jg20184</name>
    <name evidence="1" type="ORF">PAEG_LOCUS20211</name>
</gene>
<protein>
    <submittedName>
        <fullName evidence="1">Jg20184 protein</fullName>
    </submittedName>
</protein>
<proteinExistence type="predicted"/>
<dbReference type="AlphaFoldDB" id="A0A8S4S8J1"/>
<reference evidence="1" key="1">
    <citation type="submission" date="2022-03" db="EMBL/GenBank/DDBJ databases">
        <authorList>
            <person name="Lindestad O."/>
        </authorList>
    </citation>
    <scope>NUCLEOTIDE SEQUENCE</scope>
</reference>
<comment type="caution">
    <text evidence="1">The sequence shown here is derived from an EMBL/GenBank/DDBJ whole genome shotgun (WGS) entry which is preliminary data.</text>
</comment>
<dbReference type="Proteomes" id="UP000838756">
    <property type="component" value="Unassembled WGS sequence"/>
</dbReference>
<evidence type="ECO:0000313" key="2">
    <source>
        <dbReference type="Proteomes" id="UP000838756"/>
    </source>
</evidence>
<accession>A0A8S4S8J1</accession>
<sequence length="68" mass="7583">MVAPNWLLDQAAWSGYLVRLLRQAAWSGCLVRLLGQAAWSGCLDRLLTGNHALQTGTSMDELYNKTLY</sequence>
<organism evidence="1 2">
    <name type="scientific">Pararge aegeria aegeria</name>
    <dbReference type="NCBI Taxonomy" id="348720"/>
    <lineage>
        <taxon>Eukaryota</taxon>
        <taxon>Metazoa</taxon>
        <taxon>Ecdysozoa</taxon>
        <taxon>Arthropoda</taxon>
        <taxon>Hexapoda</taxon>
        <taxon>Insecta</taxon>
        <taxon>Pterygota</taxon>
        <taxon>Neoptera</taxon>
        <taxon>Endopterygota</taxon>
        <taxon>Lepidoptera</taxon>
        <taxon>Glossata</taxon>
        <taxon>Ditrysia</taxon>
        <taxon>Papilionoidea</taxon>
        <taxon>Nymphalidae</taxon>
        <taxon>Satyrinae</taxon>
        <taxon>Satyrini</taxon>
        <taxon>Parargina</taxon>
        <taxon>Pararge</taxon>
    </lineage>
</organism>
<dbReference type="EMBL" id="CAKXAJ010025810">
    <property type="protein sequence ID" value="CAH2244240.1"/>
    <property type="molecule type" value="Genomic_DNA"/>
</dbReference>
<evidence type="ECO:0000313" key="1">
    <source>
        <dbReference type="EMBL" id="CAH2244240.1"/>
    </source>
</evidence>